<feature type="compositionally biased region" description="Basic and acidic residues" evidence="1">
    <location>
        <begin position="413"/>
        <end position="430"/>
    </location>
</feature>
<accession>A0A0C3QMU1</accession>
<gene>
    <name evidence="2" type="ORF">M407DRAFT_16879</name>
</gene>
<evidence type="ECO:0000313" key="2">
    <source>
        <dbReference type="EMBL" id="KIO34350.1"/>
    </source>
</evidence>
<dbReference type="Proteomes" id="UP000054248">
    <property type="component" value="Unassembled WGS sequence"/>
</dbReference>
<name>A0A0C3QMU1_9AGAM</name>
<feature type="region of interest" description="Disordered" evidence="1">
    <location>
        <begin position="1"/>
        <end position="56"/>
    </location>
</feature>
<reference evidence="2 3" key="1">
    <citation type="submission" date="2014-04" db="EMBL/GenBank/DDBJ databases">
        <authorList>
            <consortium name="DOE Joint Genome Institute"/>
            <person name="Kuo A."/>
            <person name="Girlanda M."/>
            <person name="Perotto S."/>
            <person name="Kohler A."/>
            <person name="Nagy L.G."/>
            <person name="Floudas D."/>
            <person name="Copeland A."/>
            <person name="Barry K.W."/>
            <person name="Cichocki N."/>
            <person name="Veneault-Fourrey C."/>
            <person name="LaButti K."/>
            <person name="Lindquist E.A."/>
            <person name="Lipzen A."/>
            <person name="Lundell T."/>
            <person name="Morin E."/>
            <person name="Murat C."/>
            <person name="Sun H."/>
            <person name="Tunlid A."/>
            <person name="Henrissat B."/>
            <person name="Grigoriev I.V."/>
            <person name="Hibbett D.S."/>
            <person name="Martin F."/>
            <person name="Nordberg H.P."/>
            <person name="Cantor M.N."/>
            <person name="Hua S.X."/>
        </authorList>
    </citation>
    <scope>NUCLEOTIDE SEQUENCE [LARGE SCALE GENOMIC DNA]</scope>
    <source>
        <strain evidence="2 3">MUT 4182</strain>
    </source>
</reference>
<organism evidence="2 3">
    <name type="scientific">Tulasnella calospora MUT 4182</name>
    <dbReference type="NCBI Taxonomy" id="1051891"/>
    <lineage>
        <taxon>Eukaryota</taxon>
        <taxon>Fungi</taxon>
        <taxon>Dikarya</taxon>
        <taxon>Basidiomycota</taxon>
        <taxon>Agaricomycotina</taxon>
        <taxon>Agaricomycetes</taxon>
        <taxon>Cantharellales</taxon>
        <taxon>Tulasnellaceae</taxon>
        <taxon>Tulasnella</taxon>
    </lineage>
</organism>
<dbReference type="OrthoDB" id="3255019at2759"/>
<evidence type="ECO:0000256" key="1">
    <source>
        <dbReference type="SAM" id="MobiDB-lite"/>
    </source>
</evidence>
<feature type="non-terminal residue" evidence="2">
    <location>
        <position position="482"/>
    </location>
</feature>
<feature type="compositionally biased region" description="Basic and acidic residues" evidence="1">
    <location>
        <begin position="13"/>
        <end position="31"/>
    </location>
</feature>
<dbReference type="HOGENOM" id="CLU_566937_0_0_1"/>
<reference evidence="3" key="2">
    <citation type="submission" date="2015-01" db="EMBL/GenBank/DDBJ databases">
        <title>Evolutionary Origins and Diversification of the Mycorrhizal Mutualists.</title>
        <authorList>
            <consortium name="DOE Joint Genome Institute"/>
            <consortium name="Mycorrhizal Genomics Consortium"/>
            <person name="Kohler A."/>
            <person name="Kuo A."/>
            <person name="Nagy L.G."/>
            <person name="Floudas D."/>
            <person name="Copeland A."/>
            <person name="Barry K.W."/>
            <person name="Cichocki N."/>
            <person name="Veneault-Fourrey C."/>
            <person name="LaButti K."/>
            <person name="Lindquist E.A."/>
            <person name="Lipzen A."/>
            <person name="Lundell T."/>
            <person name="Morin E."/>
            <person name="Murat C."/>
            <person name="Riley R."/>
            <person name="Ohm R."/>
            <person name="Sun H."/>
            <person name="Tunlid A."/>
            <person name="Henrissat B."/>
            <person name="Grigoriev I.V."/>
            <person name="Hibbett D.S."/>
            <person name="Martin F."/>
        </authorList>
    </citation>
    <scope>NUCLEOTIDE SEQUENCE [LARGE SCALE GENOMIC DNA]</scope>
    <source>
        <strain evidence="3">MUT 4182</strain>
    </source>
</reference>
<dbReference type="AlphaFoldDB" id="A0A0C3QMU1"/>
<feature type="region of interest" description="Disordered" evidence="1">
    <location>
        <begin position="409"/>
        <end position="439"/>
    </location>
</feature>
<keyword evidence="3" id="KW-1185">Reference proteome</keyword>
<dbReference type="EMBL" id="KN822943">
    <property type="protein sequence ID" value="KIO34350.1"/>
    <property type="molecule type" value="Genomic_DNA"/>
</dbReference>
<evidence type="ECO:0000313" key="3">
    <source>
        <dbReference type="Proteomes" id="UP000054248"/>
    </source>
</evidence>
<protein>
    <submittedName>
        <fullName evidence="2">Uncharacterized protein</fullName>
    </submittedName>
</protein>
<sequence length="482" mass="52853">MAGANYMGGKGRTAKDRLKNKSAVKTKEHFAKSHLSAKNLNPFLSRGSTNAGASRPTFDFQHARLAGAKAPSVAASRLDSTNEKPDPFPTKLSGIDSTPKSKKRKTPPSKAMRQLEDAEPISYAYKRMKVLEISDFAGLGKLRAAVSPKTLSPEDVKQTSPAAPFPMALSQENTASDYAPFEEDTADTLMKGDSRFHPDDSPSNLPLLVRRPFSYETPRRPSAKQILKPINQPIPLSYSSSSSPWPASLGNRGVAASERSASFDPLSLDTTFDASAPKKDENCANEADPLKALCIEDPWTCLATQMNIKLSPPRQDEPFLPCDEYLSERLPPSERSGADFYAALWARQYPPNPTSAKYDEDTSVHVPRGGRNLYDYLSPDDLAPPSQDWSICVDHGDGLDADYSSTEVNFDTETPRDRKAYDSYDCKGSSDRSQLGEDDMDTLLLEELCEIEEDPEAGMEEADQVGFANSTHRSSPLEKALP</sequence>
<feature type="region of interest" description="Disordered" evidence="1">
    <location>
        <begin position="455"/>
        <end position="482"/>
    </location>
</feature>
<proteinExistence type="predicted"/>
<feature type="region of interest" description="Disordered" evidence="1">
    <location>
        <begin position="69"/>
        <end position="118"/>
    </location>
</feature>
<feature type="compositionally biased region" description="Gly residues" evidence="1">
    <location>
        <begin position="1"/>
        <end position="11"/>
    </location>
</feature>
<feature type="region of interest" description="Disordered" evidence="1">
    <location>
        <begin position="147"/>
        <end position="175"/>
    </location>
</feature>